<dbReference type="CDD" id="cd09019">
    <property type="entry name" value="galactose_mutarotase_like"/>
    <property type="match status" value="1"/>
</dbReference>
<evidence type="ECO:0000256" key="2">
    <source>
        <dbReference type="ARBA" id="ARBA00023235"/>
    </source>
</evidence>
<reference evidence="5 6" key="1">
    <citation type="journal article" date="2011" name="Cell">
        <title>Insight into structure and assembly of the nuclear pore complex by utilizing the genome of a eukaryotic thermophile.</title>
        <authorList>
            <person name="Amlacher S."/>
            <person name="Sarges P."/>
            <person name="Flemming D."/>
            <person name="van Noort V."/>
            <person name="Kunze R."/>
            <person name="Devos D.P."/>
            <person name="Arumugam M."/>
            <person name="Bork P."/>
            <person name="Hurt E."/>
        </authorList>
    </citation>
    <scope>NUCLEOTIDE SEQUENCE [LARGE SCALE GENOMIC DNA]</scope>
    <source>
        <strain evidence="6">DSM 1495 / CBS 144.50 / IMI 039719</strain>
    </source>
</reference>
<comment type="similarity">
    <text evidence="1">Belongs to the aldose epimerase family.</text>
</comment>
<keyword evidence="6" id="KW-1185">Reference proteome</keyword>
<dbReference type="InterPro" id="IPR011013">
    <property type="entry name" value="Gal_mutarotase_sf_dom"/>
</dbReference>
<dbReference type="GO" id="GO:0030246">
    <property type="term" value="F:carbohydrate binding"/>
    <property type="evidence" value="ECO:0007669"/>
    <property type="project" value="InterPro"/>
</dbReference>
<keyword evidence="4" id="KW-0732">Signal</keyword>
<evidence type="ECO:0000313" key="6">
    <source>
        <dbReference type="Proteomes" id="UP000008066"/>
    </source>
</evidence>
<dbReference type="GO" id="GO:0006006">
    <property type="term" value="P:glucose metabolic process"/>
    <property type="evidence" value="ECO:0007669"/>
    <property type="project" value="TreeGrafter"/>
</dbReference>
<dbReference type="AlphaFoldDB" id="G0S342"/>
<feature type="signal peptide" evidence="4">
    <location>
        <begin position="1"/>
        <end position="18"/>
    </location>
</feature>
<dbReference type="GO" id="GO:0033499">
    <property type="term" value="P:galactose catabolic process via UDP-galactose, Leloir pathway"/>
    <property type="evidence" value="ECO:0007669"/>
    <property type="project" value="TreeGrafter"/>
</dbReference>
<dbReference type="eggNOG" id="KOG1604">
    <property type="taxonomic scope" value="Eukaryota"/>
</dbReference>
<name>G0S342_CHATD</name>
<organism evidence="6">
    <name type="scientific">Chaetomium thermophilum (strain DSM 1495 / CBS 144.50 / IMI 039719)</name>
    <name type="common">Thermochaetoides thermophila</name>
    <dbReference type="NCBI Taxonomy" id="759272"/>
    <lineage>
        <taxon>Eukaryota</taxon>
        <taxon>Fungi</taxon>
        <taxon>Dikarya</taxon>
        <taxon>Ascomycota</taxon>
        <taxon>Pezizomycotina</taxon>
        <taxon>Sordariomycetes</taxon>
        <taxon>Sordariomycetidae</taxon>
        <taxon>Sordariales</taxon>
        <taxon>Chaetomiaceae</taxon>
        <taxon>Thermochaetoides</taxon>
    </lineage>
</organism>
<dbReference type="EMBL" id="GL988040">
    <property type="protein sequence ID" value="EGS22425.1"/>
    <property type="molecule type" value="Genomic_DNA"/>
</dbReference>
<evidence type="ECO:0000256" key="4">
    <source>
        <dbReference type="SAM" id="SignalP"/>
    </source>
</evidence>
<evidence type="ECO:0000256" key="3">
    <source>
        <dbReference type="ARBA" id="ARBA00023277"/>
    </source>
</evidence>
<dbReference type="KEGG" id="cthr:CTHT_0019580"/>
<protein>
    <recommendedName>
        <fullName evidence="7">Aldose 1-epimerase-like protein</fullName>
    </recommendedName>
</protein>
<accession>G0S342</accession>
<dbReference type="PANTHER" id="PTHR10091">
    <property type="entry name" value="ALDOSE-1-EPIMERASE"/>
    <property type="match status" value="1"/>
</dbReference>
<dbReference type="OrthoDB" id="274691at2759"/>
<dbReference type="PANTHER" id="PTHR10091:SF2">
    <property type="entry name" value="ALDOSE 1-EPIMERASE"/>
    <property type="match status" value="1"/>
</dbReference>
<dbReference type="OMA" id="HWESSWE"/>
<keyword evidence="3" id="KW-0119">Carbohydrate metabolism</keyword>
<dbReference type="GO" id="GO:0004034">
    <property type="term" value="F:aldose 1-epimerase activity"/>
    <property type="evidence" value="ECO:0007669"/>
    <property type="project" value="TreeGrafter"/>
</dbReference>
<dbReference type="SUPFAM" id="SSF74650">
    <property type="entry name" value="Galactose mutarotase-like"/>
    <property type="match status" value="1"/>
</dbReference>
<dbReference type="InterPro" id="IPR014718">
    <property type="entry name" value="GH-type_carb-bd"/>
</dbReference>
<dbReference type="HOGENOM" id="CLU_031753_0_1_1"/>
<gene>
    <name evidence="5" type="ORF">CTHT_0019580</name>
</gene>
<dbReference type="STRING" id="759272.G0S342"/>
<dbReference type="FunFam" id="2.70.98.10:FF:000014">
    <property type="entry name" value="Aldose 1-epimerase, putative"/>
    <property type="match status" value="1"/>
</dbReference>
<keyword evidence="2" id="KW-0413">Isomerase</keyword>
<dbReference type="RefSeq" id="XP_006692444.1">
    <property type="nucleotide sequence ID" value="XM_006692381.1"/>
</dbReference>
<proteinExistence type="inferred from homology"/>
<feature type="chain" id="PRO_5003409256" description="Aldose 1-epimerase-like protein" evidence="4">
    <location>
        <begin position="19"/>
        <end position="390"/>
    </location>
</feature>
<dbReference type="Pfam" id="PF01263">
    <property type="entry name" value="Aldose_epim"/>
    <property type="match status" value="1"/>
</dbReference>
<dbReference type="GeneID" id="18255996"/>
<sequence>MRLSALILAAVADAVVLARCDSAPKIDEDGRYTISAPGIKAQFIPYGATLTNLFVKDKNGEDIDVVLGYDDVDYYPVDPGHPVYNAIPGCYAGRIGKARYTIDGVTYETERNDGENTLHSGTNNWSFRYWNVTAYTADSITFSLLDESESSKGFPGRVEANVTYSVTNNTWHIKMTAHSLDNKTPILLTQHTYFNLDAYRNPATSLIWNHTLALPYSPRYLEADDAALPTGKILTAAANSINDFHSAGHEGRPLGHSRHLPQFAGNCGGGGMCEGYNGYWLFDDIPETKDGEERPVVVVLSSEFSGVKAELRTDQPGVVVYTCNWMNGSAKLKSTQGLEGRDTVGRSSCIAIEAQEWPDGINHPEWGRLEKQIFGPGQRYSWESSWTFSA</sequence>
<dbReference type="Proteomes" id="UP000008066">
    <property type="component" value="Unassembled WGS sequence"/>
</dbReference>
<dbReference type="InterPro" id="IPR047215">
    <property type="entry name" value="Galactose_mutarotase-like"/>
</dbReference>
<evidence type="ECO:0008006" key="7">
    <source>
        <dbReference type="Google" id="ProtNLM"/>
    </source>
</evidence>
<dbReference type="Gene3D" id="2.70.98.10">
    <property type="match status" value="1"/>
</dbReference>
<evidence type="ECO:0000313" key="5">
    <source>
        <dbReference type="EMBL" id="EGS22425.1"/>
    </source>
</evidence>
<evidence type="ECO:0000256" key="1">
    <source>
        <dbReference type="ARBA" id="ARBA00006206"/>
    </source>
</evidence>
<dbReference type="InterPro" id="IPR008183">
    <property type="entry name" value="Aldose_1/G6P_1-epimerase"/>
</dbReference>